<dbReference type="UniPathway" id="UPA00115">
    <property type="reaction ID" value="UER00408"/>
</dbReference>
<keyword evidence="4 7" id="KW-0521">NADP</keyword>
<dbReference type="Gene3D" id="3.40.50.720">
    <property type="entry name" value="NAD(P)-binding Rossmann-like Domain"/>
    <property type="match status" value="1"/>
</dbReference>
<dbReference type="InterPro" id="IPR036291">
    <property type="entry name" value="NAD(P)-bd_dom_sf"/>
</dbReference>
<accession>A0A239TVR1</accession>
<evidence type="ECO:0000259" key="8">
    <source>
        <dbReference type="Pfam" id="PF00479"/>
    </source>
</evidence>
<comment type="caution">
    <text evidence="10">The sequence shown here is derived from an EMBL/GenBank/DDBJ whole genome shotgun (WGS) entry which is preliminary data.</text>
</comment>
<dbReference type="NCBIfam" id="TIGR00871">
    <property type="entry name" value="zwf"/>
    <property type="match status" value="1"/>
</dbReference>
<organism evidence="10 11">
    <name type="scientific">Staphylococcus piscifermentans</name>
    <dbReference type="NCBI Taxonomy" id="70258"/>
    <lineage>
        <taxon>Bacteria</taxon>
        <taxon>Bacillati</taxon>
        <taxon>Bacillota</taxon>
        <taxon>Bacilli</taxon>
        <taxon>Bacillales</taxon>
        <taxon>Staphylococcaceae</taxon>
        <taxon>Staphylococcus</taxon>
    </lineage>
</organism>
<comment type="pathway">
    <text evidence="1 7">Carbohydrate degradation; pentose phosphate pathway; D-ribulose 5-phosphate from D-glucose 6-phosphate (oxidative stage): step 1/3.</text>
</comment>
<evidence type="ECO:0000313" key="10">
    <source>
        <dbReference type="EMBL" id="GEP84679.1"/>
    </source>
</evidence>
<feature type="binding site" evidence="7">
    <location>
        <position position="183"/>
    </location>
    <ligand>
        <name>substrate</name>
    </ligand>
</feature>
<dbReference type="Pfam" id="PF02781">
    <property type="entry name" value="G6PD_C"/>
    <property type="match status" value="1"/>
</dbReference>
<feature type="binding site" evidence="7">
    <location>
        <position position="236"/>
    </location>
    <ligand>
        <name>substrate</name>
    </ligand>
</feature>
<evidence type="ECO:0000256" key="1">
    <source>
        <dbReference type="ARBA" id="ARBA00004937"/>
    </source>
</evidence>
<evidence type="ECO:0000313" key="11">
    <source>
        <dbReference type="Proteomes" id="UP000321736"/>
    </source>
</evidence>
<comment type="similarity">
    <text evidence="2 7">Belongs to the glucose-6-phosphate dehydrogenase family.</text>
</comment>
<feature type="binding site" evidence="7">
    <location>
        <position position="217"/>
    </location>
    <ligand>
        <name>substrate</name>
    </ligand>
</feature>
<name>A0A239TVR1_9STAP</name>
<dbReference type="PANTHER" id="PTHR23429:SF0">
    <property type="entry name" value="GLUCOSE-6-PHOSPHATE 1-DEHYDROGENASE"/>
    <property type="match status" value="1"/>
</dbReference>
<feature type="binding site" evidence="7">
    <location>
        <position position="149"/>
    </location>
    <ligand>
        <name>NADP(+)</name>
        <dbReference type="ChEBI" id="CHEBI:58349"/>
    </ligand>
</feature>
<dbReference type="OrthoDB" id="9802739at2"/>
<feature type="binding site" evidence="7">
    <location>
        <position position="179"/>
    </location>
    <ligand>
        <name>substrate</name>
    </ligand>
</feature>
<comment type="caution">
    <text evidence="7">Lacks conserved residue(s) required for the propagation of feature annotation.</text>
</comment>
<comment type="function">
    <text evidence="7">Catalyzes the oxidation of glucose 6-phosphate to 6-phosphogluconolactone.</text>
</comment>
<evidence type="ECO:0000256" key="5">
    <source>
        <dbReference type="ARBA" id="ARBA00023002"/>
    </source>
</evidence>
<keyword evidence="3 7" id="KW-0313">Glucose metabolism</keyword>
<feature type="domain" description="Glucose-6-phosphate dehydrogenase NAD-binding" evidence="8">
    <location>
        <begin position="11"/>
        <end position="188"/>
    </location>
</feature>
<evidence type="ECO:0000256" key="3">
    <source>
        <dbReference type="ARBA" id="ARBA00022526"/>
    </source>
</evidence>
<proteinExistence type="inferred from homology"/>
<dbReference type="PROSITE" id="PS00069">
    <property type="entry name" value="G6P_DEHYDROGENASE"/>
    <property type="match status" value="1"/>
</dbReference>
<dbReference type="HAMAP" id="MF_00966">
    <property type="entry name" value="G6PD"/>
    <property type="match status" value="1"/>
</dbReference>
<dbReference type="InterPro" id="IPR019796">
    <property type="entry name" value="G6P_DH_AS"/>
</dbReference>
<feature type="binding site" evidence="7">
    <location>
        <begin position="86"/>
        <end position="87"/>
    </location>
    <ligand>
        <name>NADP(+)</name>
        <dbReference type="ChEBI" id="CHEBI:58349"/>
    </ligand>
</feature>
<dbReference type="GO" id="GO:0005829">
    <property type="term" value="C:cytosol"/>
    <property type="evidence" value="ECO:0007669"/>
    <property type="project" value="TreeGrafter"/>
</dbReference>
<dbReference type="SUPFAM" id="SSF55347">
    <property type="entry name" value="Glyceraldehyde-3-phosphate dehydrogenase-like, C-terminal domain"/>
    <property type="match status" value="1"/>
</dbReference>
<dbReference type="InterPro" id="IPR001282">
    <property type="entry name" value="G6P_DH"/>
</dbReference>
<sequence length="490" mass="56565">MKKNISALITIFGATGDLSYRKLFPSIYNLFQKGYFAESVAIIGAGIDQLTTEEFRKQVKAAIQNHIDNPEKVESFLKHLFYKQQDVNDTASYESLLQLSQKLEDQFNLEGNRLFYLAMSPNFFGIVAKNLKDSGLTNTKGFKRIIIEKPFGDNLKSAEKLNNQIRNSFEEDEIFRIDHYLGKEMIQNIERLRFGNTIFEPLWNNKYISNIQITSAETLGVEDRGGYYESSGALKDMVQNHLLQMVSLLAMETPNSRNSNDIRREKVQVLKALKNVKPIEIKRNFVRGQYDKGIINNEPVQAYRSEPNVDPNSTTETFVAGKIEIDNVRWAGVPFYVRTGKRMSKKSIQIVIEFKKNPRNLYYENNEDNAANLLVIDVQPNEGFSLCVNGKKSDQNNEMQSVKLPYTMPINDKMNTVDAYENLIFDVLLGDQTNFTHWDELMYSWLFIDEIEKVWSYEQPNFPNYKAGTNGPEESDELLERDGLSWWNNL</sequence>
<protein>
    <recommendedName>
        <fullName evidence="7">Glucose-6-phosphate 1-dehydrogenase</fullName>
        <shortName evidence="7">G6PD</shortName>
        <ecNumber evidence="7">1.1.1.49</ecNumber>
    </recommendedName>
</protein>
<dbReference type="InterPro" id="IPR022674">
    <property type="entry name" value="G6P_DH_NAD-bd"/>
</dbReference>
<dbReference type="PRINTS" id="PR00079">
    <property type="entry name" value="G6PDHDRGNASE"/>
</dbReference>
<dbReference type="GO" id="GO:0004345">
    <property type="term" value="F:glucose-6-phosphate dehydrogenase activity"/>
    <property type="evidence" value="ECO:0007669"/>
    <property type="project" value="UniProtKB-UniRule"/>
</dbReference>
<comment type="catalytic activity">
    <reaction evidence="7">
        <text>D-glucose 6-phosphate + NADP(+) = 6-phospho-D-glucono-1,5-lactone + NADPH + H(+)</text>
        <dbReference type="Rhea" id="RHEA:15841"/>
        <dbReference type="ChEBI" id="CHEBI:15378"/>
        <dbReference type="ChEBI" id="CHEBI:57783"/>
        <dbReference type="ChEBI" id="CHEBI:57955"/>
        <dbReference type="ChEBI" id="CHEBI:58349"/>
        <dbReference type="ChEBI" id="CHEBI:61548"/>
        <dbReference type="EC" id="1.1.1.49"/>
    </reaction>
</comment>
<dbReference type="PIRSF" id="PIRSF000110">
    <property type="entry name" value="G6PD"/>
    <property type="match status" value="1"/>
</dbReference>
<dbReference type="Gene3D" id="3.30.360.10">
    <property type="entry name" value="Dihydrodipicolinate Reductase, domain 2"/>
    <property type="match status" value="1"/>
</dbReference>
<dbReference type="InterPro" id="IPR022675">
    <property type="entry name" value="G6P_DH_C"/>
</dbReference>
<keyword evidence="11" id="KW-1185">Reference proteome</keyword>
<dbReference type="RefSeq" id="WP_095104441.1">
    <property type="nucleotide sequence ID" value="NZ_BKAR01000013.1"/>
</dbReference>
<reference evidence="10 11" key="1">
    <citation type="submission" date="2019-07" db="EMBL/GenBank/DDBJ databases">
        <title>Whole genome shotgun sequence of Staphylococcus piscifermentans NBRC 109625.</title>
        <authorList>
            <person name="Hosoyama A."/>
            <person name="Uohara A."/>
            <person name="Ohji S."/>
            <person name="Ichikawa N."/>
        </authorList>
    </citation>
    <scope>NUCLEOTIDE SEQUENCE [LARGE SCALE GENOMIC DNA]</scope>
    <source>
        <strain evidence="10 11">NBRC 109625</strain>
    </source>
</reference>
<keyword evidence="5 7" id="KW-0560">Oxidoreductase</keyword>
<dbReference type="Pfam" id="PF00479">
    <property type="entry name" value="G6PD_N"/>
    <property type="match status" value="1"/>
</dbReference>
<feature type="binding site" evidence="7">
    <location>
        <position position="341"/>
    </location>
    <ligand>
        <name>substrate</name>
    </ligand>
</feature>
<dbReference type="AlphaFoldDB" id="A0A239TVR1"/>
<dbReference type="PANTHER" id="PTHR23429">
    <property type="entry name" value="GLUCOSE-6-PHOSPHATE 1-DEHYDROGENASE G6PD"/>
    <property type="match status" value="1"/>
</dbReference>
<evidence type="ECO:0000256" key="7">
    <source>
        <dbReference type="HAMAP-Rule" id="MF_00966"/>
    </source>
</evidence>
<dbReference type="GO" id="GO:0006006">
    <property type="term" value="P:glucose metabolic process"/>
    <property type="evidence" value="ECO:0007669"/>
    <property type="project" value="UniProtKB-KW"/>
</dbReference>
<dbReference type="EC" id="1.1.1.49" evidence="7"/>
<evidence type="ECO:0000256" key="4">
    <source>
        <dbReference type="ARBA" id="ARBA00022857"/>
    </source>
</evidence>
<feature type="domain" description="Glucose-6-phosphate dehydrogenase C-terminal" evidence="9">
    <location>
        <begin position="192"/>
        <end position="487"/>
    </location>
</feature>
<evidence type="ECO:0000256" key="6">
    <source>
        <dbReference type="ARBA" id="ARBA00023277"/>
    </source>
</evidence>
<feature type="binding site" evidence="7">
    <location>
        <position position="346"/>
    </location>
    <ligand>
        <name>substrate</name>
    </ligand>
</feature>
<dbReference type="Proteomes" id="UP000321736">
    <property type="component" value="Unassembled WGS sequence"/>
</dbReference>
<dbReference type="GO" id="GO:0050661">
    <property type="term" value="F:NADP binding"/>
    <property type="evidence" value="ECO:0007669"/>
    <property type="project" value="UniProtKB-UniRule"/>
</dbReference>
<evidence type="ECO:0000256" key="2">
    <source>
        <dbReference type="ARBA" id="ARBA00009975"/>
    </source>
</evidence>
<dbReference type="EMBL" id="BKAR01000013">
    <property type="protein sequence ID" value="GEP84679.1"/>
    <property type="molecule type" value="Genomic_DNA"/>
</dbReference>
<dbReference type="SUPFAM" id="SSF51735">
    <property type="entry name" value="NAD(P)-binding Rossmann-fold domains"/>
    <property type="match status" value="1"/>
</dbReference>
<dbReference type="GO" id="GO:0009051">
    <property type="term" value="P:pentose-phosphate shunt, oxidative branch"/>
    <property type="evidence" value="ECO:0007669"/>
    <property type="project" value="TreeGrafter"/>
</dbReference>
<evidence type="ECO:0000259" key="9">
    <source>
        <dbReference type="Pfam" id="PF02781"/>
    </source>
</evidence>
<keyword evidence="6 7" id="KW-0119">Carbohydrate metabolism</keyword>
<feature type="active site" description="Proton acceptor" evidence="7">
    <location>
        <position position="241"/>
    </location>
</feature>
<gene>
    <name evidence="10" type="primary">zwf_1</name>
    <name evidence="7" type="synonym">zwf</name>
    <name evidence="10" type="ORF">SPI02_12640</name>
</gene>